<proteinExistence type="inferred from homology"/>
<dbReference type="GO" id="GO:0019171">
    <property type="term" value="F:(3R)-hydroxyacyl-[acyl-carrier-protein] dehydratase activity"/>
    <property type="evidence" value="ECO:0007669"/>
    <property type="project" value="UniProtKB-EC"/>
</dbReference>
<evidence type="ECO:0000256" key="6">
    <source>
        <dbReference type="ARBA" id="ARBA00023098"/>
    </source>
</evidence>
<dbReference type="Proteomes" id="UP000235116">
    <property type="component" value="Chromosome"/>
</dbReference>
<dbReference type="InterPro" id="IPR013114">
    <property type="entry name" value="FabA_FabZ"/>
</dbReference>
<dbReference type="NCBIfam" id="NF000582">
    <property type="entry name" value="PRK00006.1"/>
    <property type="match status" value="1"/>
</dbReference>
<dbReference type="EMBL" id="CP022684">
    <property type="protein sequence ID" value="AUM11730.1"/>
    <property type="molecule type" value="Genomic_DNA"/>
</dbReference>
<evidence type="ECO:0000313" key="10">
    <source>
        <dbReference type="EMBL" id="AUM11730.1"/>
    </source>
</evidence>
<comment type="catalytic activity">
    <reaction evidence="9">
        <text>a (3R)-hydroxyacyl-[ACP] = a (2E)-enoyl-[ACP] + H2O</text>
        <dbReference type="Rhea" id="RHEA:13097"/>
        <dbReference type="Rhea" id="RHEA-COMP:9925"/>
        <dbReference type="Rhea" id="RHEA-COMP:9945"/>
        <dbReference type="ChEBI" id="CHEBI:15377"/>
        <dbReference type="ChEBI" id="CHEBI:78784"/>
        <dbReference type="ChEBI" id="CHEBI:78827"/>
        <dbReference type="EC" id="4.2.1.59"/>
    </reaction>
</comment>
<dbReference type="GO" id="GO:0006633">
    <property type="term" value="P:fatty acid biosynthetic process"/>
    <property type="evidence" value="ECO:0007669"/>
    <property type="project" value="UniProtKB-UniRule"/>
</dbReference>
<evidence type="ECO:0000256" key="1">
    <source>
        <dbReference type="ARBA" id="ARBA00004496"/>
    </source>
</evidence>
<dbReference type="NCBIfam" id="TIGR01750">
    <property type="entry name" value="fabZ"/>
    <property type="match status" value="1"/>
</dbReference>
<evidence type="ECO:0000256" key="9">
    <source>
        <dbReference type="HAMAP-Rule" id="MF_00406"/>
    </source>
</evidence>
<dbReference type="GO" id="GO:0016020">
    <property type="term" value="C:membrane"/>
    <property type="evidence" value="ECO:0007669"/>
    <property type="project" value="GOC"/>
</dbReference>
<dbReference type="PANTHER" id="PTHR30272">
    <property type="entry name" value="3-HYDROXYACYL-[ACYL-CARRIER-PROTEIN] DEHYDRATASE"/>
    <property type="match status" value="1"/>
</dbReference>
<name>A0A2K9LHL2_9GAMM</name>
<dbReference type="PANTHER" id="PTHR30272:SF1">
    <property type="entry name" value="3-HYDROXYACYL-[ACYL-CARRIER-PROTEIN] DEHYDRATASE"/>
    <property type="match status" value="1"/>
</dbReference>
<evidence type="ECO:0000256" key="5">
    <source>
        <dbReference type="ARBA" id="ARBA00022556"/>
    </source>
</evidence>
<dbReference type="OrthoDB" id="9772788at2"/>
<dbReference type="EC" id="4.2.1.59" evidence="9"/>
<evidence type="ECO:0000313" key="11">
    <source>
        <dbReference type="Proteomes" id="UP000235116"/>
    </source>
</evidence>
<keyword evidence="5 9" id="KW-0441">Lipid A biosynthesis</keyword>
<keyword evidence="3 9" id="KW-0963">Cytoplasm</keyword>
<feature type="active site" evidence="9">
    <location>
        <position position="48"/>
    </location>
</feature>
<dbReference type="GO" id="GO:0005737">
    <property type="term" value="C:cytoplasm"/>
    <property type="evidence" value="ECO:0007669"/>
    <property type="project" value="UniProtKB-SubCell"/>
</dbReference>
<dbReference type="RefSeq" id="WP_101893069.1">
    <property type="nucleotide sequence ID" value="NZ_CP022684.1"/>
</dbReference>
<dbReference type="InterPro" id="IPR029069">
    <property type="entry name" value="HotDog_dom_sf"/>
</dbReference>
<comment type="similarity">
    <text evidence="2 9">Belongs to the thioester dehydratase family. FabZ subfamily.</text>
</comment>
<evidence type="ECO:0000256" key="3">
    <source>
        <dbReference type="ARBA" id="ARBA00022490"/>
    </source>
</evidence>
<gene>
    <name evidence="9 10" type="primary">fabZ</name>
    <name evidence="10" type="ORF">Kalk_04535</name>
</gene>
<dbReference type="KEGG" id="kak:Kalk_04535"/>
<dbReference type="Gene3D" id="3.10.129.10">
    <property type="entry name" value="Hotdog Thioesterase"/>
    <property type="match status" value="1"/>
</dbReference>
<keyword evidence="7 9" id="KW-0456">Lyase</keyword>
<keyword evidence="6 9" id="KW-0443">Lipid metabolism</keyword>
<dbReference type="HAMAP" id="MF_00406">
    <property type="entry name" value="FabZ"/>
    <property type="match status" value="1"/>
</dbReference>
<evidence type="ECO:0000256" key="7">
    <source>
        <dbReference type="ARBA" id="ARBA00023239"/>
    </source>
</evidence>
<dbReference type="GO" id="GO:0009245">
    <property type="term" value="P:lipid A biosynthetic process"/>
    <property type="evidence" value="ECO:0007669"/>
    <property type="project" value="UniProtKB-UniRule"/>
</dbReference>
<dbReference type="Pfam" id="PF07977">
    <property type="entry name" value="FabA"/>
    <property type="match status" value="1"/>
</dbReference>
<evidence type="ECO:0000256" key="2">
    <source>
        <dbReference type="ARBA" id="ARBA00009174"/>
    </source>
</evidence>
<dbReference type="FunFam" id="3.10.129.10:FF:000001">
    <property type="entry name" value="3-hydroxyacyl-[acyl-carrier-protein] dehydratase FabZ"/>
    <property type="match status" value="1"/>
</dbReference>
<comment type="function">
    <text evidence="8 9">Involved in unsaturated fatty acids biosynthesis. Catalyzes the dehydration of short chain beta-hydroxyacyl-ACPs and long chain saturated and unsaturated beta-hydroxyacyl-ACPs.</text>
</comment>
<comment type="subcellular location">
    <subcellularLocation>
        <location evidence="1 9">Cytoplasm</location>
    </subcellularLocation>
</comment>
<dbReference type="CDD" id="cd01288">
    <property type="entry name" value="FabZ"/>
    <property type="match status" value="1"/>
</dbReference>
<dbReference type="AlphaFoldDB" id="A0A2K9LHL2"/>
<reference evidence="11" key="1">
    <citation type="submission" date="2017-08" db="EMBL/GenBank/DDBJ databases">
        <title>Direct submision.</title>
        <authorList>
            <person name="Kim S.-J."/>
            <person name="Rhee S.-K."/>
        </authorList>
    </citation>
    <scope>NUCLEOTIDE SEQUENCE [LARGE SCALE GENOMIC DNA]</scope>
    <source>
        <strain evidence="11">GI5</strain>
    </source>
</reference>
<evidence type="ECO:0000256" key="4">
    <source>
        <dbReference type="ARBA" id="ARBA00022516"/>
    </source>
</evidence>
<keyword evidence="4 9" id="KW-0444">Lipid biosynthesis</keyword>
<keyword evidence="11" id="KW-1185">Reference proteome</keyword>
<accession>A0A2K9LHL2</accession>
<protein>
    <recommendedName>
        <fullName evidence="9">3-hydroxyacyl-[acyl-carrier-protein] dehydratase FabZ</fullName>
        <ecNumber evidence="9">4.2.1.59</ecNumber>
    </recommendedName>
    <alternativeName>
        <fullName evidence="9">(3R)-hydroxymyristoyl-[acyl-carrier-protein] dehydratase</fullName>
        <shortName evidence="9">(3R)-hydroxymyristoyl-ACP dehydrase</shortName>
    </alternativeName>
    <alternativeName>
        <fullName evidence="9">Beta-hydroxyacyl-ACP dehydratase</fullName>
    </alternativeName>
</protein>
<sequence>MMNINEIKEILPHRAPFLQVDRVLELVEGEYIVAVRGISNNEPVFEGHFPDNPILPGVLIIEAMAQTAGLLAFKTVGQTASSNKVYVVASVDKTKFRRPVLPGEQLVMRATIKSRKRTIWKFHAVATVDGQEVAVSDITCAERDL</sequence>
<dbReference type="InterPro" id="IPR010084">
    <property type="entry name" value="FabZ"/>
</dbReference>
<organism evidence="10 11">
    <name type="scientific">Ketobacter alkanivorans</name>
    <dbReference type="NCBI Taxonomy" id="1917421"/>
    <lineage>
        <taxon>Bacteria</taxon>
        <taxon>Pseudomonadati</taxon>
        <taxon>Pseudomonadota</taxon>
        <taxon>Gammaproteobacteria</taxon>
        <taxon>Pseudomonadales</taxon>
        <taxon>Ketobacteraceae</taxon>
        <taxon>Ketobacter</taxon>
    </lineage>
</organism>
<dbReference type="SUPFAM" id="SSF54637">
    <property type="entry name" value="Thioesterase/thiol ester dehydrase-isomerase"/>
    <property type="match status" value="1"/>
</dbReference>
<evidence type="ECO:0000256" key="8">
    <source>
        <dbReference type="ARBA" id="ARBA00025049"/>
    </source>
</evidence>